<gene>
    <name evidence="5" type="ORF">ACFPN5_14385</name>
</gene>
<proteinExistence type="predicted"/>
<keyword evidence="2" id="KW-0238">DNA-binding</keyword>
<dbReference type="PROSITE" id="PS00041">
    <property type="entry name" value="HTH_ARAC_FAMILY_1"/>
    <property type="match status" value="1"/>
</dbReference>
<evidence type="ECO:0000256" key="3">
    <source>
        <dbReference type="ARBA" id="ARBA00023163"/>
    </source>
</evidence>
<organism evidence="5 6">
    <name type="scientific">Massilia niabensis</name>
    <dbReference type="NCBI Taxonomy" id="544910"/>
    <lineage>
        <taxon>Bacteria</taxon>
        <taxon>Pseudomonadati</taxon>
        <taxon>Pseudomonadota</taxon>
        <taxon>Betaproteobacteria</taxon>
        <taxon>Burkholderiales</taxon>
        <taxon>Oxalobacteraceae</taxon>
        <taxon>Telluria group</taxon>
        <taxon>Massilia</taxon>
    </lineage>
</organism>
<comment type="caution">
    <text evidence="5">The sequence shown here is derived from an EMBL/GenBank/DDBJ whole genome shotgun (WGS) entry which is preliminary data.</text>
</comment>
<dbReference type="PANTHER" id="PTHR46796">
    <property type="entry name" value="HTH-TYPE TRANSCRIPTIONAL ACTIVATOR RHAS-RELATED"/>
    <property type="match status" value="1"/>
</dbReference>
<evidence type="ECO:0000256" key="1">
    <source>
        <dbReference type="ARBA" id="ARBA00023015"/>
    </source>
</evidence>
<evidence type="ECO:0000313" key="5">
    <source>
        <dbReference type="EMBL" id="MFC5460996.1"/>
    </source>
</evidence>
<dbReference type="Gene3D" id="1.10.10.60">
    <property type="entry name" value="Homeodomain-like"/>
    <property type="match status" value="1"/>
</dbReference>
<accession>A0ABW0L9H3</accession>
<protein>
    <submittedName>
        <fullName evidence="5">Helix-turn-helix domain-containing protein</fullName>
    </submittedName>
</protein>
<keyword evidence="3" id="KW-0804">Transcription</keyword>
<feature type="domain" description="HTH araC/xylS-type" evidence="4">
    <location>
        <begin position="198"/>
        <end position="296"/>
    </location>
</feature>
<dbReference type="Pfam" id="PF12833">
    <property type="entry name" value="HTH_18"/>
    <property type="match status" value="1"/>
</dbReference>
<keyword evidence="6" id="KW-1185">Reference proteome</keyword>
<sequence length="308" mass="33662">MGKAYGQAMGEYFNLRSTPPAVRSAVLENRIAVTHLRYDGPGTGMTDAIPAEPALLLAVQLRRLVGHQLWLDGRSIDVKPYAPGALTMLDLRTRPTANLVSDYECVQIYLPRAALDDISEADDTARLGDLPTLNGAEDPVLAHLAQIARVSVDPAGPATELFLESLLLAVHRHLRARYEGRCETVPGPRGGLAGWQEARVKEYIEANLQSGVGVIELATLCQLSVSQFGRAFKASTGITPHRWLVERRLARARELMVRTGRTLADIAHSCGFADQSHLAREFRRAEGVPLSVWRRLHGAAPICLKGPE</sequence>
<dbReference type="InterPro" id="IPR018060">
    <property type="entry name" value="HTH_AraC"/>
</dbReference>
<dbReference type="SUPFAM" id="SSF46689">
    <property type="entry name" value="Homeodomain-like"/>
    <property type="match status" value="2"/>
</dbReference>
<evidence type="ECO:0000259" key="4">
    <source>
        <dbReference type="PROSITE" id="PS01124"/>
    </source>
</evidence>
<dbReference type="PANTHER" id="PTHR46796:SF14">
    <property type="entry name" value="TRANSCRIPTIONAL REGULATORY PROTEIN"/>
    <property type="match status" value="1"/>
</dbReference>
<dbReference type="InterPro" id="IPR050204">
    <property type="entry name" value="AraC_XylS_family_regulators"/>
</dbReference>
<evidence type="ECO:0000313" key="6">
    <source>
        <dbReference type="Proteomes" id="UP001596050"/>
    </source>
</evidence>
<dbReference type="PROSITE" id="PS01124">
    <property type="entry name" value="HTH_ARAC_FAMILY_2"/>
    <property type="match status" value="1"/>
</dbReference>
<reference evidence="6" key="1">
    <citation type="journal article" date="2019" name="Int. J. Syst. Evol. Microbiol.">
        <title>The Global Catalogue of Microorganisms (GCM) 10K type strain sequencing project: providing services to taxonomists for standard genome sequencing and annotation.</title>
        <authorList>
            <consortium name="The Broad Institute Genomics Platform"/>
            <consortium name="The Broad Institute Genome Sequencing Center for Infectious Disease"/>
            <person name="Wu L."/>
            <person name="Ma J."/>
        </authorList>
    </citation>
    <scope>NUCLEOTIDE SEQUENCE [LARGE SCALE GENOMIC DNA]</scope>
    <source>
        <strain evidence="6">KACC 12649</strain>
    </source>
</reference>
<dbReference type="InterPro" id="IPR018062">
    <property type="entry name" value="HTH_AraC-typ_CS"/>
</dbReference>
<name>A0ABW0L9H3_9BURK</name>
<evidence type="ECO:0000256" key="2">
    <source>
        <dbReference type="ARBA" id="ARBA00023125"/>
    </source>
</evidence>
<dbReference type="Proteomes" id="UP001596050">
    <property type="component" value="Unassembled WGS sequence"/>
</dbReference>
<dbReference type="SMART" id="SM00342">
    <property type="entry name" value="HTH_ARAC"/>
    <property type="match status" value="1"/>
</dbReference>
<dbReference type="EMBL" id="JBHSMU010000014">
    <property type="protein sequence ID" value="MFC5460996.1"/>
    <property type="molecule type" value="Genomic_DNA"/>
</dbReference>
<keyword evidence="1" id="KW-0805">Transcription regulation</keyword>
<dbReference type="InterPro" id="IPR009057">
    <property type="entry name" value="Homeodomain-like_sf"/>
</dbReference>
<dbReference type="RefSeq" id="WP_379784407.1">
    <property type="nucleotide sequence ID" value="NZ_JBHSMU010000014.1"/>
</dbReference>